<dbReference type="AlphaFoldDB" id="A0A316VAC1"/>
<evidence type="ECO:0000313" key="3">
    <source>
        <dbReference type="Proteomes" id="UP000245771"/>
    </source>
</evidence>
<name>A0A316VAC1_9BASI</name>
<feature type="region of interest" description="Disordered" evidence="1">
    <location>
        <begin position="1"/>
        <end position="85"/>
    </location>
</feature>
<evidence type="ECO:0000256" key="1">
    <source>
        <dbReference type="SAM" id="MobiDB-lite"/>
    </source>
</evidence>
<protein>
    <submittedName>
        <fullName evidence="2">Uncharacterized protein</fullName>
    </submittedName>
</protein>
<organism evidence="2 3">
    <name type="scientific">Meira miltonrushii</name>
    <dbReference type="NCBI Taxonomy" id="1280837"/>
    <lineage>
        <taxon>Eukaryota</taxon>
        <taxon>Fungi</taxon>
        <taxon>Dikarya</taxon>
        <taxon>Basidiomycota</taxon>
        <taxon>Ustilaginomycotina</taxon>
        <taxon>Exobasidiomycetes</taxon>
        <taxon>Exobasidiales</taxon>
        <taxon>Brachybasidiaceae</taxon>
        <taxon>Meira</taxon>
    </lineage>
</organism>
<reference evidence="2 3" key="1">
    <citation type="journal article" date="2018" name="Mol. Biol. Evol.">
        <title>Broad Genomic Sampling Reveals a Smut Pathogenic Ancestry of the Fungal Clade Ustilaginomycotina.</title>
        <authorList>
            <person name="Kijpornyongpan T."/>
            <person name="Mondo S.J."/>
            <person name="Barry K."/>
            <person name="Sandor L."/>
            <person name="Lee J."/>
            <person name="Lipzen A."/>
            <person name="Pangilinan J."/>
            <person name="LaButti K."/>
            <person name="Hainaut M."/>
            <person name="Henrissat B."/>
            <person name="Grigoriev I.V."/>
            <person name="Spatafora J.W."/>
            <person name="Aime M.C."/>
        </authorList>
    </citation>
    <scope>NUCLEOTIDE SEQUENCE [LARGE SCALE GENOMIC DNA]</scope>
    <source>
        <strain evidence="2 3">MCA 3882</strain>
    </source>
</reference>
<sequence>MMSLRSYSSGSYKQALAVSREQETRAEGGRAQGGEEGRSARPKARFHMRFFKSHWSSLNRGNGASRNRRNGASRNRRNNCHSGSSCHSVTINFSQDNDCGTQIQANIASLHFTRKASQVQTPACKLANQDLL</sequence>
<feature type="compositionally biased region" description="Polar residues" evidence="1">
    <location>
        <begin position="1"/>
        <end position="12"/>
    </location>
</feature>
<feature type="compositionally biased region" description="Basic residues" evidence="1">
    <location>
        <begin position="66"/>
        <end position="79"/>
    </location>
</feature>
<dbReference type="Proteomes" id="UP000245771">
    <property type="component" value="Unassembled WGS sequence"/>
</dbReference>
<accession>A0A316VAC1</accession>
<feature type="compositionally biased region" description="Basic residues" evidence="1">
    <location>
        <begin position="40"/>
        <end position="52"/>
    </location>
</feature>
<dbReference type="InParanoid" id="A0A316VAC1"/>
<proteinExistence type="predicted"/>
<evidence type="ECO:0000313" key="2">
    <source>
        <dbReference type="EMBL" id="PWN34456.1"/>
    </source>
</evidence>
<feature type="compositionally biased region" description="Basic and acidic residues" evidence="1">
    <location>
        <begin position="20"/>
        <end position="39"/>
    </location>
</feature>
<dbReference type="GeneID" id="37024559"/>
<gene>
    <name evidence="2" type="ORF">FA14DRAFT_72704</name>
</gene>
<dbReference type="EMBL" id="KZ819604">
    <property type="protein sequence ID" value="PWN34456.1"/>
    <property type="molecule type" value="Genomic_DNA"/>
</dbReference>
<keyword evidence="3" id="KW-1185">Reference proteome</keyword>
<dbReference type="RefSeq" id="XP_025354758.1">
    <property type="nucleotide sequence ID" value="XM_025502778.1"/>
</dbReference>